<dbReference type="GO" id="GO:0006571">
    <property type="term" value="P:tyrosine biosynthetic process"/>
    <property type="evidence" value="ECO:0007669"/>
    <property type="project" value="InterPro"/>
</dbReference>
<dbReference type="InterPro" id="IPR003099">
    <property type="entry name" value="Prephen_DH"/>
</dbReference>
<evidence type="ECO:0000313" key="3">
    <source>
        <dbReference type="EMBL" id="ABF40165.1"/>
    </source>
</evidence>
<dbReference type="Gene3D" id="1.10.3660.10">
    <property type="entry name" value="6-phosphogluconate dehydrogenase C-terminal like domain"/>
    <property type="match status" value="1"/>
</dbReference>
<sequence length="286" mass="30630">MTIQRITIAGLGLIGGSLALALRKAGFDGELVGCDRAEVIATATERGVIDSGNIDPVTAAQGSNVVVLATPVGAIIDLIERLGPVVPASTLLTDVGSTKHEIAERAQQVFGSAAGARFLPSHPMAGAEHCGLEHANADLFRGAPWVFTLINGQPEQASHAAEWISLVEKLGAIPVFFDAVRHDRLIAWSSHLPQMVSTALASALEAEFGDDPAIRQICGRGLNDMTRLAASGYPMWRDIVATNSNNLRDALLKYEQQLSHLRENLRGPALREEFDAANRFRKNLKS</sequence>
<dbReference type="PANTHER" id="PTHR21363">
    <property type="entry name" value="PREPHENATE DEHYDROGENASE"/>
    <property type="match status" value="1"/>
</dbReference>
<dbReference type="FunFam" id="3.40.50.720:FF:000208">
    <property type="entry name" value="Prephenate dehydrogenase"/>
    <property type="match status" value="1"/>
</dbReference>
<dbReference type="PROSITE" id="PS51176">
    <property type="entry name" value="PDH_ADH"/>
    <property type="match status" value="1"/>
</dbReference>
<dbReference type="SUPFAM" id="SSF51735">
    <property type="entry name" value="NAD(P)-binding Rossmann-fold domains"/>
    <property type="match status" value="1"/>
</dbReference>
<keyword evidence="1 3" id="KW-0560">Oxidoreductase</keyword>
<dbReference type="RefSeq" id="WP_011521967.1">
    <property type="nucleotide sequence ID" value="NC_008009.1"/>
</dbReference>
<dbReference type="AlphaFoldDB" id="Q1ISI5"/>
<dbReference type="GO" id="GO:0070403">
    <property type="term" value="F:NAD+ binding"/>
    <property type="evidence" value="ECO:0007669"/>
    <property type="project" value="InterPro"/>
</dbReference>
<dbReference type="eggNOG" id="COG0287">
    <property type="taxonomic scope" value="Bacteria"/>
</dbReference>
<gene>
    <name evidence="3" type="ordered locus">Acid345_1162</name>
</gene>
<dbReference type="InterPro" id="IPR046825">
    <property type="entry name" value="PDH_C"/>
</dbReference>
<dbReference type="SUPFAM" id="SSF48179">
    <property type="entry name" value="6-phosphogluconate dehydrogenase C-terminal domain-like"/>
    <property type="match status" value="1"/>
</dbReference>
<dbReference type="GO" id="GO:0004665">
    <property type="term" value="F:prephenate dehydrogenase (NADP+) activity"/>
    <property type="evidence" value="ECO:0007669"/>
    <property type="project" value="InterPro"/>
</dbReference>
<dbReference type="InterPro" id="IPR036291">
    <property type="entry name" value="NAD(P)-bd_dom_sf"/>
</dbReference>
<dbReference type="Pfam" id="PF02153">
    <property type="entry name" value="PDH_N"/>
    <property type="match status" value="1"/>
</dbReference>
<accession>Q1ISI5</accession>
<dbReference type="InterPro" id="IPR008927">
    <property type="entry name" value="6-PGluconate_DH-like_C_sf"/>
</dbReference>
<dbReference type="InterPro" id="IPR046826">
    <property type="entry name" value="PDH_N"/>
</dbReference>
<dbReference type="STRING" id="204669.Acid345_1162"/>
<dbReference type="HOGENOM" id="CLU_055968_0_0_0"/>
<keyword evidence="4" id="KW-1185">Reference proteome</keyword>
<evidence type="ECO:0000256" key="1">
    <source>
        <dbReference type="ARBA" id="ARBA00023002"/>
    </source>
</evidence>
<dbReference type="InterPro" id="IPR050812">
    <property type="entry name" value="Preph/Arog_dehydrog"/>
</dbReference>
<dbReference type="Gene3D" id="3.40.50.720">
    <property type="entry name" value="NAD(P)-binding Rossmann-like Domain"/>
    <property type="match status" value="1"/>
</dbReference>
<organism evidence="3 4">
    <name type="scientific">Koribacter versatilis (strain Ellin345)</name>
    <dbReference type="NCBI Taxonomy" id="204669"/>
    <lineage>
        <taxon>Bacteria</taxon>
        <taxon>Pseudomonadati</taxon>
        <taxon>Acidobacteriota</taxon>
        <taxon>Terriglobia</taxon>
        <taxon>Terriglobales</taxon>
        <taxon>Candidatus Korobacteraceae</taxon>
        <taxon>Candidatus Korobacter</taxon>
    </lineage>
</organism>
<dbReference type="OrthoDB" id="9802008at2"/>
<evidence type="ECO:0000259" key="2">
    <source>
        <dbReference type="PROSITE" id="PS51176"/>
    </source>
</evidence>
<evidence type="ECO:0000313" key="4">
    <source>
        <dbReference type="Proteomes" id="UP000002432"/>
    </source>
</evidence>
<reference evidence="3 4" key="1">
    <citation type="journal article" date="2009" name="Appl. Environ. Microbiol.">
        <title>Three genomes from the phylum Acidobacteria provide insight into the lifestyles of these microorganisms in soils.</title>
        <authorList>
            <person name="Ward N.L."/>
            <person name="Challacombe J.F."/>
            <person name="Janssen P.H."/>
            <person name="Henrissat B."/>
            <person name="Coutinho P.M."/>
            <person name="Wu M."/>
            <person name="Xie G."/>
            <person name="Haft D.H."/>
            <person name="Sait M."/>
            <person name="Badger J."/>
            <person name="Barabote R.D."/>
            <person name="Bradley B."/>
            <person name="Brettin T.S."/>
            <person name="Brinkac L.M."/>
            <person name="Bruce D."/>
            <person name="Creasy T."/>
            <person name="Daugherty S.C."/>
            <person name="Davidsen T.M."/>
            <person name="DeBoy R.T."/>
            <person name="Detter J.C."/>
            <person name="Dodson R.J."/>
            <person name="Durkin A.S."/>
            <person name="Ganapathy A."/>
            <person name="Gwinn-Giglio M."/>
            <person name="Han C.S."/>
            <person name="Khouri H."/>
            <person name="Kiss H."/>
            <person name="Kothari S.P."/>
            <person name="Madupu R."/>
            <person name="Nelson K.E."/>
            <person name="Nelson W.C."/>
            <person name="Paulsen I."/>
            <person name="Penn K."/>
            <person name="Ren Q."/>
            <person name="Rosovitz M.J."/>
            <person name="Selengut J.D."/>
            <person name="Shrivastava S."/>
            <person name="Sullivan S.A."/>
            <person name="Tapia R."/>
            <person name="Thompson L.S."/>
            <person name="Watkins K.L."/>
            <person name="Yang Q."/>
            <person name="Yu C."/>
            <person name="Zafar N."/>
            <person name="Zhou L."/>
            <person name="Kuske C.R."/>
        </authorList>
    </citation>
    <scope>NUCLEOTIDE SEQUENCE [LARGE SCALE GENOMIC DNA]</scope>
    <source>
        <strain evidence="3 4">Ellin345</strain>
    </source>
</reference>
<name>Q1ISI5_KORVE</name>
<protein>
    <submittedName>
        <fullName evidence="3">Prephenate dehydrogenase</fullName>
        <ecNumber evidence="3">1.3.1.12</ecNumber>
    </submittedName>
</protein>
<dbReference type="Pfam" id="PF20463">
    <property type="entry name" value="PDH_C"/>
    <property type="match status" value="1"/>
</dbReference>
<feature type="domain" description="Prephenate/arogenate dehydrogenase" evidence="2">
    <location>
        <begin position="4"/>
        <end position="286"/>
    </location>
</feature>
<dbReference type="GO" id="GO:0008977">
    <property type="term" value="F:prephenate dehydrogenase (NAD+) activity"/>
    <property type="evidence" value="ECO:0007669"/>
    <property type="project" value="UniProtKB-EC"/>
</dbReference>
<dbReference type="EnsemblBacteria" id="ABF40165">
    <property type="protein sequence ID" value="ABF40165"/>
    <property type="gene ID" value="Acid345_1162"/>
</dbReference>
<dbReference type="KEGG" id="aba:Acid345_1162"/>
<dbReference type="Proteomes" id="UP000002432">
    <property type="component" value="Chromosome"/>
</dbReference>
<dbReference type="PANTHER" id="PTHR21363:SF0">
    <property type="entry name" value="PREPHENATE DEHYDROGENASE [NADP(+)]"/>
    <property type="match status" value="1"/>
</dbReference>
<proteinExistence type="predicted"/>
<dbReference type="EMBL" id="CP000360">
    <property type="protein sequence ID" value="ABF40165.1"/>
    <property type="molecule type" value="Genomic_DNA"/>
</dbReference>
<dbReference type="EC" id="1.3.1.12" evidence="3"/>